<evidence type="ECO:0000313" key="7">
    <source>
        <dbReference type="Proteomes" id="UP000664521"/>
    </source>
</evidence>
<dbReference type="Pfam" id="PF22939">
    <property type="entry name" value="WHD_GPIID"/>
    <property type="match status" value="1"/>
</dbReference>
<dbReference type="Gene3D" id="3.40.50.300">
    <property type="entry name" value="P-loop containing nucleotide triphosphate hydrolases"/>
    <property type="match status" value="1"/>
</dbReference>
<feature type="repeat" description="ANK" evidence="3">
    <location>
        <begin position="741"/>
        <end position="770"/>
    </location>
</feature>
<keyword evidence="7" id="KW-1185">Reference proteome</keyword>
<dbReference type="InterPro" id="IPR054471">
    <property type="entry name" value="GPIID_WHD"/>
</dbReference>
<keyword evidence="1" id="KW-0677">Repeat</keyword>
<dbReference type="PROSITE" id="PS50297">
    <property type="entry name" value="ANK_REP_REGION"/>
    <property type="match status" value="7"/>
</dbReference>
<dbReference type="PANTHER" id="PTHR24198:SF165">
    <property type="entry name" value="ANKYRIN REPEAT-CONTAINING PROTEIN-RELATED"/>
    <property type="match status" value="1"/>
</dbReference>
<organism evidence="6 7">
    <name type="scientific">Heterodermia speciosa</name>
    <dbReference type="NCBI Taxonomy" id="116794"/>
    <lineage>
        <taxon>Eukaryota</taxon>
        <taxon>Fungi</taxon>
        <taxon>Dikarya</taxon>
        <taxon>Ascomycota</taxon>
        <taxon>Pezizomycotina</taxon>
        <taxon>Lecanoromycetes</taxon>
        <taxon>OSLEUM clade</taxon>
        <taxon>Lecanoromycetidae</taxon>
        <taxon>Caliciales</taxon>
        <taxon>Physciaceae</taxon>
        <taxon>Heterodermia</taxon>
    </lineage>
</organism>
<protein>
    <recommendedName>
        <fullName evidence="5">C2H2-type domain-containing protein</fullName>
    </recommendedName>
</protein>
<dbReference type="SUPFAM" id="SSF52540">
    <property type="entry name" value="P-loop containing nucleoside triphosphate hydrolases"/>
    <property type="match status" value="1"/>
</dbReference>
<dbReference type="Pfam" id="PF00096">
    <property type="entry name" value="zf-C2H2"/>
    <property type="match status" value="1"/>
</dbReference>
<comment type="caution">
    <text evidence="6">The sequence shown here is derived from an EMBL/GenBank/DDBJ whole genome shotgun (WGS) entry which is preliminary data.</text>
</comment>
<keyword evidence="4" id="KW-0862">Zinc</keyword>
<dbReference type="PROSITE" id="PS50157">
    <property type="entry name" value="ZINC_FINGER_C2H2_2"/>
    <property type="match status" value="2"/>
</dbReference>
<keyword evidence="4" id="KW-0479">Metal-binding</keyword>
<evidence type="ECO:0000256" key="1">
    <source>
        <dbReference type="ARBA" id="ARBA00022737"/>
    </source>
</evidence>
<keyword evidence="4" id="KW-0863">Zinc-finger</keyword>
<feature type="repeat" description="ANK" evidence="3">
    <location>
        <begin position="771"/>
        <end position="803"/>
    </location>
</feature>
<dbReference type="GO" id="GO:0008270">
    <property type="term" value="F:zinc ion binding"/>
    <property type="evidence" value="ECO:0007669"/>
    <property type="project" value="UniProtKB-KW"/>
</dbReference>
<accession>A0A8H3EM84</accession>
<dbReference type="Pfam" id="PF12796">
    <property type="entry name" value="Ank_2"/>
    <property type="match status" value="3"/>
</dbReference>
<feature type="repeat" description="ANK" evidence="3">
    <location>
        <begin position="874"/>
        <end position="906"/>
    </location>
</feature>
<dbReference type="InterPro" id="IPR013087">
    <property type="entry name" value="Znf_C2H2_type"/>
</dbReference>
<dbReference type="Pfam" id="PF24883">
    <property type="entry name" value="NPHP3_N"/>
    <property type="match status" value="1"/>
</dbReference>
<feature type="repeat" description="ANK" evidence="3">
    <location>
        <begin position="940"/>
        <end position="972"/>
    </location>
</feature>
<reference evidence="6" key="1">
    <citation type="submission" date="2021-03" db="EMBL/GenBank/DDBJ databases">
        <authorList>
            <person name="Tagirdzhanova G."/>
        </authorList>
    </citation>
    <scope>NUCLEOTIDE SEQUENCE</scope>
</reference>
<evidence type="ECO:0000313" key="6">
    <source>
        <dbReference type="EMBL" id="CAF9907033.1"/>
    </source>
</evidence>
<feature type="repeat" description="ANK" evidence="3">
    <location>
        <begin position="841"/>
        <end position="873"/>
    </location>
</feature>
<dbReference type="Gene3D" id="1.25.40.20">
    <property type="entry name" value="Ankyrin repeat-containing domain"/>
    <property type="match status" value="4"/>
</dbReference>
<dbReference type="EMBL" id="CAJPDS010000005">
    <property type="protein sequence ID" value="CAF9907033.1"/>
    <property type="molecule type" value="Genomic_DNA"/>
</dbReference>
<evidence type="ECO:0000256" key="2">
    <source>
        <dbReference type="ARBA" id="ARBA00023043"/>
    </source>
</evidence>
<feature type="repeat" description="ANK" evidence="3">
    <location>
        <begin position="907"/>
        <end position="939"/>
    </location>
</feature>
<dbReference type="InterPro" id="IPR027417">
    <property type="entry name" value="P-loop_NTPase"/>
</dbReference>
<dbReference type="SUPFAM" id="SSF48403">
    <property type="entry name" value="Ankyrin repeat"/>
    <property type="match status" value="1"/>
</dbReference>
<feature type="repeat" description="ANK" evidence="3">
    <location>
        <begin position="706"/>
        <end position="732"/>
    </location>
</feature>
<dbReference type="Proteomes" id="UP000664521">
    <property type="component" value="Unassembled WGS sequence"/>
</dbReference>
<dbReference type="InterPro" id="IPR002110">
    <property type="entry name" value="Ankyrin_rpt"/>
</dbReference>
<dbReference type="InterPro" id="IPR036770">
    <property type="entry name" value="Ankyrin_rpt-contain_sf"/>
</dbReference>
<evidence type="ECO:0000256" key="4">
    <source>
        <dbReference type="PROSITE-ProRule" id="PRU00042"/>
    </source>
</evidence>
<dbReference type="SUPFAM" id="SSF57667">
    <property type="entry name" value="beta-beta-alpha zinc fingers"/>
    <property type="match status" value="1"/>
</dbReference>
<evidence type="ECO:0000256" key="3">
    <source>
        <dbReference type="PROSITE-ProRule" id="PRU00023"/>
    </source>
</evidence>
<dbReference type="SMART" id="SM00248">
    <property type="entry name" value="ANK"/>
    <property type="match status" value="9"/>
</dbReference>
<dbReference type="Gene3D" id="3.30.160.60">
    <property type="entry name" value="Classic Zinc Finger"/>
    <property type="match status" value="2"/>
</dbReference>
<gene>
    <name evidence="6" type="ORF">HETSPECPRED_007023</name>
</gene>
<dbReference type="InterPro" id="IPR056884">
    <property type="entry name" value="NPHP3-like_N"/>
</dbReference>
<dbReference type="PRINTS" id="PR01415">
    <property type="entry name" value="ANKYRIN"/>
</dbReference>
<dbReference type="Pfam" id="PF00023">
    <property type="entry name" value="Ank"/>
    <property type="match status" value="1"/>
</dbReference>
<proteinExistence type="predicted"/>
<keyword evidence="2 3" id="KW-0040">ANK repeat</keyword>
<dbReference type="PANTHER" id="PTHR24198">
    <property type="entry name" value="ANKYRIN REPEAT AND PROTEIN KINASE DOMAIN-CONTAINING PROTEIN"/>
    <property type="match status" value="1"/>
</dbReference>
<evidence type="ECO:0000259" key="5">
    <source>
        <dbReference type="PROSITE" id="PS50157"/>
    </source>
</evidence>
<dbReference type="AlphaFoldDB" id="A0A8H3EM84"/>
<dbReference type="InterPro" id="IPR036236">
    <property type="entry name" value="Znf_C2H2_sf"/>
</dbReference>
<dbReference type="OrthoDB" id="448455at2759"/>
<feature type="domain" description="C2H2-type" evidence="5">
    <location>
        <begin position="1093"/>
        <end position="1118"/>
    </location>
</feature>
<name>A0A8H3EM84_9LECA</name>
<dbReference type="Pfam" id="PF13909">
    <property type="entry name" value="zf-H2C2_5"/>
    <property type="match status" value="1"/>
</dbReference>
<dbReference type="PROSITE" id="PS00028">
    <property type="entry name" value="ZINC_FINGER_C2H2_1"/>
    <property type="match status" value="1"/>
</dbReference>
<dbReference type="PROSITE" id="PS50088">
    <property type="entry name" value="ANK_REPEAT"/>
    <property type="match status" value="7"/>
</dbReference>
<feature type="domain" description="C2H2-type" evidence="5">
    <location>
        <begin position="1032"/>
        <end position="1059"/>
    </location>
</feature>
<dbReference type="SMART" id="SM00355">
    <property type="entry name" value="ZnF_C2H2"/>
    <property type="match status" value="2"/>
</dbReference>
<sequence length="1154" mass="130263">MDPFSLAVGITALVALVGKTIKISTLFVKEARRGQEAAAELLKELDTLAFNLQRLDEFLKSTDQLRGHFSDTSVLVSSTFACRTRLAVVHDKLNRAKSSRLSFLTWPLDAKEHHETKETLRAYAQCCQFSLTITGCMLLANSSTEVQKILTQQLETFRLLEKIGTQTQSVEHSLVKQVQVQKENSAAEERSRLLNWISTVDHEEKHHDVRSQRLEGTGGWFLDEKLFQRWRDEPQLHNNTLLCQGIQGSGKSVLTSLVIDRLREHFSEQNVAISHLYFNYRDQVDQTPEKSIASLLKQLAIAHHTLSKPMVDLYRRFSSQERRPQLQDLEQAFLLACRNFSRVFVVIDALDECDIKYRKGFLRSLSNLQKDQSLSIFVTSRSYEDHVNQLFGSCPRMKIQARVSDLTRYILGEIEESHEIGTIDDDLKKTIVEKVVEGAQNMFLLAALQIQNIMHEPTAGEMHEALDALPRSLDDAFEATLSRIQRQPEGRKRLGMNTLMWITTAKRPLLLSELSDALAVRPGISSLNPLYRPSQKLMVDSCLGLVTVNEQTSVIRLVHYSVQQFFERHQKRIFPMGESILAELTTTYSLLDEFALGSRANEEGIQTLISQNPFSAYAACFWGHHVRDANCPEVDELALKFLSADPQRICSYQISRYTAGLREVYWEAEEANSCNGLLLAAAFGLERLAKVFLEDGQAHVNSTTKMGTTALIRAAATGNLSFMQMLLDRGADPLKENWYGSAFHCAAEAGQIAALQELLQRGLDVDIRDHRGRTALHCATIEGHVAAMRTLLTRGADVNAKCSDRGQVYTALRYAVVCEQPLEVVKTLLISGATTESRSRGGLTPLHDAAAMLLEDTLLLLLEFGADVNARNAQRHTALHTAAIRNHVDIVQVLIDHGADKNARTVDGFTALYLAAERGAEETVKALIASEVDIEAEDNHGSTAIHVAIKENQRKIVQILLEAGASMRASNKEEVPAPKSAQENGNPNVELLLRNNTKRKALDSAAEYQEEAALTLMTYRFKTRESMGKSEQRCNECEKSFERPCDLTKHQKTHSRPWKCSETSCKYHEHGWPTEKERDRHFNDKHCSIPHKFKCQYPECSYTSKRESNLKQHMERAHDWVYHRSRNVKRVKTDPVIRRHEGENWRDSVVAGSA</sequence>